<dbReference type="EMBL" id="PETZ01000057">
    <property type="protein sequence ID" value="PIV44926.1"/>
    <property type="molecule type" value="Genomic_DNA"/>
</dbReference>
<dbReference type="Gene3D" id="1.10.10.1250">
    <property type="entry name" value="RNA polymerase, subunit delta, N-terminal domain"/>
    <property type="match status" value="1"/>
</dbReference>
<dbReference type="AlphaFoldDB" id="A0A2M7D8X6"/>
<dbReference type="InterPro" id="IPR038087">
    <property type="entry name" value="RNAP_delta_N_dom_sf"/>
</dbReference>
<proteinExistence type="predicted"/>
<organism evidence="3 4">
    <name type="scientific">Candidatus Nealsonbacteria bacterium CG02_land_8_20_14_3_00_37_10</name>
    <dbReference type="NCBI Taxonomy" id="1974699"/>
    <lineage>
        <taxon>Bacteria</taxon>
        <taxon>Candidatus Nealsoniibacteriota</taxon>
    </lineage>
</organism>
<evidence type="ECO:0000313" key="4">
    <source>
        <dbReference type="Proteomes" id="UP000230864"/>
    </source>
</evidence>
<feature type="non-terminal residue" evidence="3">
    <location>
        <position position="1"/>
    </location>
</feature>
<feature type="domain" description="HTH HARE-type" evidence="2">
    <location>
        <begin position="97"/>
        <end position="170"/>
    </location>
</feature>
<gene>
    <name evidence="3" type="ORF">COS25_02620</name>
</gene>
<evidence type="ECO:0000256" key="1">
    <source>
        <dbReference type="ARBA" id="ARBA00023163"/>
    </source>
</evidence>
<dbReference type="InterPro" id="IPR007759">
    <property type="entry name" value="Asxl_HARE-HTH"/>
</dbReference>
<name>A0A2M7D8X6_9BACT</name>
<reference evidence="4" key="1">
    <citation type="submission" date="2017-09" db="EMBL/GenBank/DDBJ databases">
        <title>Depth-based differentiation of microbial function through sediment-hosted aquifers and enrichment of novel symbionts in the deep terrestrial subsurface.</title>
        <authorList>
            <person name="Probst A.J."/>
            <person name="Ladd B."/>
            <person name="Jarett J.K."/>
            <person name="Geller-Mcgrath D.E."/>
            <person name="Sieber C.M.K."/>
            <person name="Emerson J.B."/>
            <person name="Anantharaman K."/>
            <person name="Thomas B.C."/>
            <person name="Malmstrom R."/>
            <person name="Stieglmeier M."/>
            <person name="Klingl A."/>
            <person name="Woyke T."/>
            <person name="Ryan C.M."/>
            <person name="Banfield J.F."/>
        </authorList>
    </citation>
    <scope>NUCLEOTIDE SEQUENCE [LARGE SCALE GENOMIC DNA]</scope>
</reference>
<evidence type="ECO:0000313" key="3">
    <source>
        <dbReference type="EMBL" id="PIV44926.1"/>
    </source>
</evidence>
<dbReference type="Proteomes" id="UP000230864">
    <property type="component" value="Unassembled WGS sequence"/>
</dbReference>
<comment type="caution">
    <text evidence="3">The sequence shown here is derived from an EMBL/GenBank/DDBJ whole genome shotgun (WGS) entry which is preliminary data.</text>
</comment>
<sequence length="235" mass="27132">ERFGETKDFHSLWTIDRKAWSFAQKIINSIYEQFRKTGKPLKLEELNPKVLTSYTELPKGTKGEKRFISSTLEVSKKIQRNAEGFFGLKDWPEINPKRIKDKAYLVFRKTQKPLHFTQVAGLIDSASRASAKGGEENLFSSTLPQTVHNELIKDSRFVLVGRGIYALKEWGYEEGVVKDVILNILKTAGQPLKKEEILEKTLKQRLVKENTVFLNLSNKKYFLRNSEGFYTIREA</sequence>
<protein>
    <recommendedName>
        <fullName evidence="2">HTH HARE-type domain-containing protein</fullName>
    </recommendedName>
</protein>
<dbReference type="GO" id="GO:0006355">
    <property type="term" value="P:regulation of DNA-templated transcription"/>
    <property type="evidence" value="ECO:0007669"/>
    <property type="project" value="InterPro"/>
</dbReference>
<evidence type="ECO:0000259" key="2">
    <source>
        <dbReference type="PROSITE" id="PS51913"/>
    </source>
</evidence>
<accession>A0A2M7D8X6</accession>
<keyword evidence="1" id="KW-0804">Transcription</keyword>
<dbReference type="PROSITE" id="PS51913">
    <property type="entry name" value="HTH_HARE"/>
    <property type="match status" value="1"/>
</dbReference>